<keyword evidence="4" id="KW-1185">Reference proteome</keyword>
<sequence>MKPLSPASTLAALCLSLAACAQLPLAGDPAAIRSLADARRILGDPALRWSNPDGGEQLAFPQGPMGYRTWMVHTAADGRVLSMENVMSMAHFARILPGMSQDEVLRILGPSYPGWTVYYKARDELVWEWRYCDVWAEPARFDVLFDGRSATVRSTMSQPERLSQPWGRGDRREWCSP</sequence>
<evidence type="ECO:0000256" key="1">
    <source>
        <dbReference type="SAM" id="MobiDB-lite"/>
    </source>
</evidence>
<evidence type="ECO:0000313" key="4">
    <source>
        <dbReference type="Proteomes" id="UP000580043"/>
    </source>
</evidence>
<dbReference type="Proteomes" id="UP000580043">
    <property type="component" value="Unassembled WGS sequence"/>
</dbReference>
<evidence type="ECO:0000256" key="2">
    <source>
        <dbReference type="SAM" id="SignalP"/>
    </source>
</evidence>
<feature type="region of interest" description="Disordered" evidence="1">
    <location>
        <begin position="156"/>
        <end position="177"/>
    </location>
</feature>
<reference evidence="3 4" key="1">
    <citation type="submission" date="2020-04" db="EMBL/GenBank/DDBJ databases">
        <title>Zoogloea sp. G-4-1-14 isolated from soil.</title>
        <authorList>
            <person name="Dahal R.H."/>
        </authorList>
    </citation>
    <scope>NUCLEOTIDE SEQUENCE [LARGE SCALE GENOMIC DNA]</scope>
    <source>
        <strain evidence="3 4">G-4-1-14</strain>
    </source>
</reference>
<feature type="chain" id="PRO_5032649794" description="Outer membrane protein assembly factor BamE" evidence="2">
    <location>
        <begin position="22"/>
        <end position="177"/>
    </location>
</feature>
<feature type="signal peptide" evidence="2">
    <location>
        <begin position="1"/>
        <end position="21"/>
    </location>
</feature>
<evidence type="ECO:0000313" key="3">
    <source>
        <dbReference type="EMBL" id="NML24641.1"/>
    </source>
</evidence>
<evidence type="ECO:0008006" key="5">
    <source>
        <dbReference type="Google" id="ProtNLM"/>
    </source>
</evidence>
<accession>A0A848G4N2</accession>
<comment type="caution">
    <text evidence="3">The sequence shown here is derived from an EMBL/GenBank/DDBJ whole genome shotgun (WGS) entry which is preliminary data.</text>
</comment>
<protein>
    <recommendedName>
        <fullName evidence="5">Outer membrane protein assembly factor BamE</fullName>
    </recommendedName>
</protein>
<proteinExistence type="predicted"/>
<gene>
    <name evidence="3" type="ORF">HHL15_02710</name>
</gene>
<dbReference type="AlphaFoldDB" id="A0A848G4N2"/>
<dbReference type="PROSITE" id="PS51257">
    <property type="entry name" value="PROKAR_LIPOPROTEIN"/>
    <property type="match status" value="1"/>
</dbReference>
<dbReference type="EMBL" id="JABBGA010000001">
    <property type="protein sequence ID" value="NML24641.1"/>
    <property type="molecule type" value="Genomic_DNA"/>
</dbReference>
<keyword evidence="2" id="KW-0732">Signal</keyword>
<organism evidence="3 4">
    <name type="scientific">Zoogloea dura</name>
    <dbReference type="NCBI Taxonomy" id="2728840"/>
    <lineage>
        <taxon>Bacteria</taxon>
        <taxon>Pseudomonadati</taxon>
        <taxon>Pseudomonadota</taxon>
        <taxon>Betaproteobacteria</taxon>
        <taxon>Rhodocyclales</taxon>
        <taxon>Zoogloeaceae</taxon>
        <taxon>Zoogloea</taxon>
    </lineage>
</organism>
<feature type="compositionally biased region" description="Basic and acidic residues" evidence="1">
    <location>
        <begin position="168"/>
        <end position="177"/>
    </location>
</feature>
<name>A0A848G4N2_9RHOO</name>
<dbReference type="RefSeq" id="WP_169144252.1">
    <property type="nucleotide sequence ID" value="NZ_JABBGA010000001.1"/>
</dbReference>